<feature type="domain" description="RING-type" evidence="5">
    <location>
        <begin position="53"/>
        <end position="99"/>
    </location>
</feature>
<dbReference type="GO" id="GO:0008270">
    <property type="term" value="F:zinc ion binding"/>
    <property type="evidence" value="ECO:0007669"/>
    <property type="project" value="UniProtKB-KW"/>
</dbReference>
<dbReference type="Gene3D" id="3.30.40.10">
    <property type="entry name" value="Zinc/RING finger domain, C3HC4 (zinc finger)"/>
    <property type="match status" value="1"/>
</dbReference>
<dbReference type="SUPFAM" id="SSF57850">
    <property type="entry name" value="RING/U-box"/>
    <property type="match status" value="1"/>
</dbReference>
<keyword evidence="1 3" id="KW-0479">Metal-binding</keyword>
<comment type="caution">
    <text evidence="6">The sequence shown here is derived from an EMBL/GenBank/DDBJ whole genome shotgun (WGS) entry which is preliminary data.</text>
</comment>
<name>A0A813VT17_9BILA</name>
<evidence type="ECO:0000256" key="4">
    <source>
        <dbReference type="SAM" id="MobiDB-lite"/>
    </source>
</evidence>
<dbReference type="EMBL" id="CAJNOT010000111">
    <property type="protein sequence ID" value="CAF0844649.1"/>
    <property type="molecule type" value="Genomic_DNA"/>
</dbReference>
<evidence type="ECO:0000259" key="5">
    <source>
        <dbReference type="PROSITE" id="PS50089"/>
    </source>
</evidence>
<sequence length="234" mass="26761">MNCDRSSTVSSSMSVTLSRQGGENSNNNNNNNNNQLSASQTKNLKSPINQFYCNICFCPLMIPQNINRASFVTSCGHFYCEQCGQSTFQGLMPTCKICQCSSTSLTCMDLRKKQNDDVDVMISSNNRARKWFEEQTRHRTSEQMIATLDQRNAFLHKQNDFCVKTILRQVDSIQHQLPYDKISLFGNKMIQETKQASEVLYKLLNGLSQGKIRMTSQQQLFCQQVVERLKANHK</sequence>
<dbReference type="EMBL" id="CAJOBD010000520">
    <property type="protein sequence ID" value="CAF3682050.1"/>
    <property type="molecule type" value="Genomic_DNA"/>
</dbReference>
<protein>
    <recommendedName>
        <fullName evidence="5">RING-type domain-containing protein</fullName>
    </recommendedName>
</protein>
<accession>A0A813VT17</accession>
<proteinExistence type="predicted"/>
<keyword evidence="2" id="KW-0862">Zinc</keyword>
<feature type="compositionally biased region" description="Low complexity" evidence="4">
    <location>
        <begin position="1"/>
        <end position="34"/>
    </location>
</feature>
<gene>
    <name evidence="7" type="ORF">JBS370_LOCUS8267</name>
    <name evidence="6" type="ORF">ZHD862_LOCUS4559</name>
</gene>
<dbReference type="Proteomes" id="UP000663864">
    <property type="component" value="Unassembled WGS sequence"/>
</dbReference>
<evidence type="ECO:0000256" key="2">
    <source>
        <dbReference type="ARBA" id="ARBA00022833"/>
    </source>
</evidence>
<dbReference type="PROSITE" id="PS50089">
    <property type="entry name" value="ZF_RING_2"/>
    <property type="match status" value="1"/>
</dbReference>
<evidence type="ECO:0000313" key="7">
    <source>
        <dbReference type="EMBL" id="CAF3682050.1"/>
    </source>
</evidence>
<dbReference type="InterPro" id="IPR013083">
    <property type="entry name" value="Znf_RING/FYVE/PHD"/>
</dbReference>
<evidence type="ECO:0000256" key="3">
    <source>
        <dbReference type="PROSITE-ProRule" id="PRU00175"/>
    </source>
</evidence>
<dbReference type="Proteomes" id="UP000663836">
    <property type="component" value="Unassembled WGS sequence"/>
</dbReference>
<feature type="region of interest" description="Disordered" evidence="4">
    <location>
        <begin position="1"/>
        <end position="38"/>
    </location>
</feature>
<evidence type="ECO:0000256" key="1">
    <source>
        <dbReference type="ARBA" id="ARBA00022771"/>
    </source>
</evidence>
<evidence type="ECO:0000313" key="6">
    <source>
        <dbReference type="EMBL" id="CAF0844649.1"/>
    </source>
</evidence>
<dbReference type="AlphaFoldDB" id="A0A813VT17"/>
<dbReference type="InterPro" id="IPR001841">
    <property type="entry name" value="Znf_RING"/>
</dbReference>
<keyword evidence="1 3" id="KW-0863">Zinc-finger</keyword>
<reference evidence="6" key="1">
    <citation type="submission" date="2021-02" db="EMBL/GenBank/DDBJ databases">
        <authorList>
            <person name="Nowell W R."/>
        </authorList>
    </citation>
    <scope>NUCLEOTIDE SEQUENCE</scope>
</reference>
<evidence type="ECO:0000313" key="8">
    <source>
        <dbReference type="Proteomes" id="UP000663864"/>
    </source>
</evidence>
<organism evidence="6 8">
    <name type="scientific">Rotaria sordida</name>
    <dbReference type="NCBI Taxonomy" id="392033"/>
    <lineage>
        <taxon>Eukaryota</taxon>
        <taxon>Metazoa</taxon>
        <taxon>Spiralia</taxon>
        <taxon>Gnathifera</taxon>
        <taxon>Rotifera</taxon>
        <taxon>Eurotatoria</taxon>
        <taxon>Bdelloidea</taxon>
        <taxon>Philodinida</taxon>
        <taxon>Philodinidae</taxon>
        <taxon>Rotaria</taxon>
    </lineage>
</organism>